<proteinExistence type="inferred from homology"/>
<dbReference type="InterPro" id="IPR017972">
    <property type="entry name" value="Cyt_P450_CS"/>
</dbReference>
<evidence type="ECO:0000256" key="1">
    <source>
        <dbReference type="ARBA" id="ARBA00010617"/>
    </source>
</evidence>
<keyword evidence="2" id="KW-0560">Oxidoreductase</keyword>
<dbReference type="Gene3D" id="1.10.630.10">
    <property type="entry name" value="Cytochrome P450"/>
    <property type="match status" value="1"/>
</dbReference>
<keyword evidence="2" id="KW-0503">Monooxygenase</keyword>
<protein>
    <submittedName>
        <fullName evidence="4">Cytochrome P450</fullName>
    </submittedName>
</protein>
<reference evidence="5" key="1">
    <citation type="journal article" date="2019" name="Int. J. Syst. Evol. Microbiol.">
        <title>The Global Catalogue of Microorganisms (GCM) 10K type strain sequencing project: providing services to taxonomists for standard genome sequencing and annotation.</title>
        <authorList>
            <consortium name="The Broad Institute Genomics Platform"/>
            <consortium name="The Broad Institute Genome Sequencing Center for Infectious Disease"/>
            <person name="Wu L."/>
            <person name="Ma J."/>
        </authorList>
    </citation>
    <scope>NUCLEOTIDE SEQUENCE [LARGE SCALE GENOMIC DNA]</scope>
    <source>
        <strain evidence="5">JCM 17695</strain>
    </source>
</reference>
<evidence type="ECO:0000256" key="2">
    <source>
        <dbReference type="RuleBase" id="RU000461"/>
    </source>
</evidence>
<feature type="region of interest" description="Disordered" evidence="3">
    <location>
        <begin position="126"/>
        <end position="193"/>
    </location>
</feature>
<accession>A0ABW2TNT7</accession>
<keyword evidence="5" id="KW-1185">Reference proteome</keyword>
<evidence type="ECO:0000313" key="5">
    <source>
        <dbReference type="Proteomes" id="UP001596512"/>
    </source>
</evidence>
<comment type="similarity">
    <text evidence="1 2">Belongs to the cytochrome P450 family.</text>
</comment>
<dbReference type="EMBL" id="JBHTEY010000004">
    <property type="protein sequence ID" value="MFC7614597.1"/>
    <property type="molecule type" value="Genomic_DNA"/>
</dbReference>
<dbReference type="Pfam" id="PF00067">
    <property type="entry name" value="p450"/>
    <property type="match status" value="1"/>
</dbReference>
<name>A0ABW2TNT7_9PSEU</name>
<dbReference type="PANTHER" id="PTHR46696">
    <property type="entry name" value="P450, PUTATIVE (EUROFUNG)-RELATED"/>
    <property type="match status" value="1"/>
</dbReference>
<keyword evidence="2" id="KW-0479">Metal-binding</keyword>
<evidence type="ECO:0000256" key="3">
    <source>
        <dbReference type="SAM" id="MobiDB-lite"/>
    </source>
</evidence>
<dbReference type="InterPro" id="IPR036396">
    <property type="entry name" value="Cyt_P450_sf"/>
</dbReference>
<sequence>MAVAERYFGRSSAIVLDALRRTGGASSKRLGAGFSMMLRGLCAAGLSAREMADFFAHYCVVWSPYVFDEFMAAWPDLLREREAAIGAHADALLSNRDALRGDPMHDAVRQAWTAADDDVLDAVTLAGPDAPSPARAGAARQLPAHAQQPARPDPRARIVPRLPGAPRAQRVGGRRGVGRPAARRGPVPQAAARRVRDDFRRTEDMDLTAKTYPFERKRPFDMPEEFAWLRANQPIAQVKLESGDPAWLITKYEDVRTALADPRFSRDLHQAGAARMNTGYDADKSSPVFNFGSSISMGPGHTRWRRMVNRAFTQRQADAMRASIAAHTEEVLDDIQARGGGFDLMADFAYKLPIRVIAELLGISAETRPEFVELAAKLTRRDKQAGFAAFGEALSGIGRYAASLIVRKRKDLGDDLLSTLIGLHDEDDSQLSNEELVSTVILLLMAGYESTAVQFGNAFYALFLNPDQLAKLKAQPELIGTAVEEILRFAQMGTRGVGKFATEDITISGTTIPKGSTVFISLGSANRDEDVFGADSDRFDITRASASRQLAFSSGPHFCLGAALARGEMQEGINRLLARFPDLAFDGDLESVPLTSNLFTHYPPELPVRP</sequence>
<gene>
    <name evidence="4" type="ORF">ACFQV2_14740</name>
</gene>
<comment type="caution">
    <text evidence="4">The sequence shown here is derived from an EMBL/GenBank/DDBJ whole genome shotgun (WGS) entry which is preliminary data.</text>
</comment>
<dbReference type="Proteomes" id="UP001596512">
    <property type="component" value="Unassembled WGS sequence"/>
</dbReference>
<dbReference type="CDD" id="cd11029">
    <property type="entry name" value="CYP107-like"/>
    <property type="match status" value="1"/>
</dbReference>
<dbReference type="PROSITE" id="PS00086">
    <property type="entry name" value="CYTOCHROME_P450"/>
    <property type="match status" value="1"/>
</dbReference>
<dbReference type="InterPro" id="IPR001128">
    <property type="entry name" value="Cyt_P450"/>
</dbReference>
<feature type="compositionally biased region" description="Low complexity" evidence="3">
    <location>
        <begin position="178"/>
        <end position="192"/>
    </location>
</feature>
<keyword evidence="2" id="KW-0408">Iron</keyword>
<dbReference type="InterPro" id="IPR002397">
    <property type="entry name" value="Cyt_P450_B"/>
</dbReference>
<organism evidence="4 5">
    <name type="scientific">Actinokineospora soli</name>
    <dbReference type="NCBI Taxonomy" id="1048753"/>
    <lineage>
        <taxon>Bacteria</taxon>
        <taxon>Bacillati</taxon>
        <taxon>Actinomycetota</taxon>
        <taxon>Actinomycetes</taxon>
        <taxon>Pseudonocardiales</taxon>
        <taxon>Pseudonocardiaceae</taxon>
        <taxon>Actinokineospora</taxon>
    </lineage>
</organism>
<evidence type="ECO:0000313" key="4">
    <source>
        <dbReference type="EMBL" id="MFC7614597.1"/>
    </source>
</evidence>
<dbReference type="PANTHER" id="PTHR46696:SF1">
    <property type="entry name" value="CYTOCHROME P450 YJIB-RELATED"/>
    <property type="match status" value="1"/>
</dbReference>
<dbReference type="PRINTS" id="PR00359">
    <property type="entry name" value="BP450"/>
</dbReference>
<keyword evidence="2" id="KW-0349">Heme</keyword>
<dbReference type="SUPFAM" id="SSF48264">
    <property type="entry name" value="Cytochrome P450"/>
    <property type="match status" value="1"/>
</dbReference>